<dbReference type="CDD" id="cd05332">
    <property type="entry name" value="11beta-HSD1_like_SDR_c"/>
    <property type="match status" value="1"/>
</dbReference>
<evidence type="ECO:0000256" key="2">
    <source>
        <dbReference type="ARBA" id="ARBA00023002"/>
    </source>
</evidence>
<gene>
    <name evidence="7" type="ORF">NTJ_08049</name>
</gene>
<dbReference type="Proteomes" id="UP001307889">
    <property type="component" value="Chromosome 6"/>
</dbReference>
<keyword evidence="2" id="KW-0560">Oxidoreductase</keyword>
<dbReference type="PRINTS" id="PR00081">
    <property type="entry name" value="GDHRDH"/>
</dbReference>
<feature type="transmembrane region" description="Helical" evidence="5">
    <location>
        <begin position="12"/>
        <end position="32"/>
    </location>
</feature>
<accession>A0ABN7AUN7</accession>
<dbReference type="PANTHER" id="PTHR44196:SF1">
    <property type="entry name" value="DEHYDROGENASE_REDUCTASE SDR FAMILY MEMBER 7B"/>
    <property type="match status" value="1"/>
</dbReference>
<evidence type="ECO:0000256" key="5">
    <source>
        <dbReference type="SAM" id="Phobius"/>
    </source>
</evidence>
<comment type="function">
    <text evidence="3">Putative oxidoreductase.</text>
</comment>
<reference evidence="7 8" key="1">
    <citation type="submission" date="2023-09" db="EMBL/GenBank/DDBJ databases">
        <title>Nesidiocoris tenuis whole genome shotgun sequence.</title>
        <authorList>
            <person name="Shibata T."/>
            <person name="Shimoda M."/>
            <person name="Kobayashi T."/>
            <person name="Uehara T."/>
        </authorList>
    </citation>
    <scope>NUCLEOTIDE SEQUENCE [LARGE SCALE GENOMIC DNA]</scope>
    <source>
        <strain evidence="7 8">Japan</strain>
    </source>
</reference>
<dbReference type="Pfam" id="PF00106">
    <property type="entry name" value="adh_short"/>
    <property type="match status" value="1"/>
</dbReference>
<keyword evidence="5" id="KW-0812">Transmembrane</keyword>
<proteinExistence type="inferred from homology"/>
<dbReference type="PRINTS" id="PR00080">
    <property type="entry name" value="SDRFAMILY"/>
</dbReference>
<evidence type="ECO:0000256" key="1">
    <source>
        <dbReference type="ARBA" id="ARBA00006484"/>
    </source>
</evidence>
<dbReference type="EMBL" id="AP028914">
    <property type="protein sequence ID" value="BES95239.1"/>
    <property type="molecule type" value="Genomic_DNA"/>
</dbReference>
<name>A0ABN7AUN7_9HEMI</name>
<dbReference type="PROSITE" id="PS00061">
    <property type="entry name" value="ADH_SHORT"/>
    <property type="match status" value="1"/>
</dbReference>
<sequence length="330" mass="35792">MSSFRTVLQYLLSIFGSALLPLAIPWAIYLICRSRRIRSLEGKVVLITGASSGLGEALAHAFYACGCKIILAARRSKELERVRDDLLSLTDVSNNCAPAILTMDLGDVDSMVEKASNAESIFGCVDILVNNAGISYRGRILDTTMAVHSKVMDVNYFGQVALTKGLLPNMIGRKSGHIVTISSVQGKIALPHRSAYSASKHALQAFMDSLRAEVASEGVNVTVVSPGYIKTNLSENAVTGSGSKYGVMDETTSKGYEPSVVAQKIVSAVRRSEPELTIADISARGGIFLRSFLPTIYFLVMRIRARKMQVESSQDKKKDSNLNEFLTNIS</sequence>
<evidence type="ECO:0000313" key="7">
    <source>
        <dbReference type="EMBL" id="BES95239.1"/>
    </source>
</evidence>
<dbReference type="SMART" id="SM00822">
    <property type="entry name" value="PKS_KR"/>
    <property type="match status" value="1"/>
</dbReference>
<dbReference type="InterPro" id="IPR036291">
    <property type="entry name" value="NAD(P)-bd_dom_sf"/>
</dbReference>
<dbReference type="InterPro" id="IPR020904">
    <property type="entry name" value="Sc_DH/Rdtase_CS"/>
</dbReference>
<evidence type="ECO:0000259" key="6">
    <source>
        <dbReference type="SMART" id="SM00822"/>
    </source>
</evidence>
<keyword evidence="5" id="KW-0472">Membrane</keyword>
<evidence type="ECO:0000256" key="4">
    <source>
        <dbReference type="RuleBase" id="RU000363"/>
    </source>
</evidence>
<dbReference type="InterPro" id="IPR002347">
    <property type="entry name" value="SDR_fam"/>
</dbReference>
<dbReference type="SUPFAM" id="SSF51735">
    <property type="entry name" value="NAD(P)-binding Rossmann-fold domains"/>
    <property type="match status" value="1"/>
</dbReference>
<feature type="domain" description="Ketoreductase" evidence="6">
    <location>
        <begin position="43"/>
        <end position="232"/>
    </location>
</feature>
<dbReference type="Gene3D" id="3.40.50.720">
    <property type="entry name" value="NAD(P)-binding Rossmann-like Domain"/>
    <property type="match status" value="1"/>
</dbReference>
<organism evidence="7 8">
    <name type="scientific">Nesidiocoris tenuis</name>
    <dbReference type="NCBI Taxonomy" id="355587"/>
    <lineage>
        <taxon>Eukaryota</taxon>
        <taxon>Metazoa</taxon>
        <taxon>Ecdysozoa</taxon>
        <taxon>Arthropoda</taxon>
        <taxon>Hexapoda</taxon>
        <taxon>Insecta</taxon>
        <taxon>Pterygota</taxon>
        <taxon>Neoptera</taxon>
        <taxon>Paraneoptera</taxon>
        <taxon>Hemiptera</taxon>
        <taxon>Heteroptera</taxon>
        <taxon>Panheteroptera</taxon>
        <taxon>Cimicomorpha</taxon>
        <taxon>Miridae</taxon>
        <taxon>Dicyphina</taxon>
        <taxon>Nesidiocoris</taxon>
    </lineage>
</organism>
<keyword evidence="5" id="KW-1133">Transmembrane helix</keyword>
<evidence type="ECO:0000313" key="8">
    <source>
        <dbReference type="Proteomes" id="UP001307889"/>
    </source>
</evidence>
<dbReference type="NCBIfam" id="NF004825">
    <property type="entry name" value="PRK06181.1"/>
    <property type="match status" value="1"/>
</dbReference>
<keyword evidence="8" id="KW-1185">Reference proteome</keyword>
<comment type="similarity">
    <text evidence="1 4">Belongs to the short-chain dehydrogenases/reductases (SDR) family.</text>
</comment>
<evidence type="ECO:0000256" key="3">
    <source>
        <dbReference type="ARBA" id="ARBA00037096"/>
    </source>
</evidence>
<protein>
    <submittedName>
        <fullName evidence="7">Dehydrogenase reductase SDR family protein 7-like</fullName>
    </submittedName>
</protein>
<dbReference type="InterPro" id="IPR057326">
    <property type="entry name" value="KR_dom"/>
</dbReference>
<dbReference type="PANTHER" id="PTHR44196">
    <property type="entry name" value="DEHYDROGENASE/REDUCTASE SDR FAMILY MEMBER 7B"/>
    <property type="match status" value="1"/>
</dbReference>